<proteinExistence type="predicted"/>
<gene>
    <name evidence="1" type="ORF">ACFPYI_16645</name>
</gene>
<evidence type="ECO:0000313" key="1">
    <source>
        <dbReference type="EMBL" id="MFC5972964.1"/>
    </source>
</evidence>
<dbReference type="InterPro" id="IPR055951">
    <property type="entry name" value="DUF7529"/>
</dbReference>
<dbReference type="AlphaFoldDB" id="A0ABD5RRW0"/>
<keyword evidence="2" id="KW-1185">Reference proteome</keyword>
<sequence>MDRDKLNRMNKASVHWERLLDGMDAIAADYRDEGWETLVLHPGDVSVFVDDEPGSKTGFRLVVPQSELDAVAELVGDAATRYDEFEVYRGDTEGLVLCTVAVKSADDASTILYPVYYDSGTDQRFVESMADGGMVYSEITNLGKSSIFSFVHRNIDPFLP</sequence>
<dbReference type="Proteomes" id="UP001596099">
    <property type="component" value="Unassembled WGS sequence"/>
</dbReference>
<protein>
    <submittedName>
        <fullName evidence="1">Uncharacterized protein</fullName>
    </submittedName>
</protein>
<dbReference type="EMBL" id="JBHSQH010000001">
    <property type="protein sequence ID" value="MFC5972964.1"/>
    <property type="molecule type" value="Genomic_DNA"/>
</dbReference>
<dbReference type="RefSeq" id="WP_247416954.1">
    <property type="nucleotide sequence ID" value="NZ_JALLGW010000001.1"/>
</dbReference>
<comment type="caution">
    <text evidence="1">The sequence shown here is derived from an EMBL/GenBank/DDBJ whole genome shotgun (WGS) entry which is preliminary data.</text>
</comment>
<name>A0ABD5RRW0_9EURY</name>
<reference evidence="1 2" key="1">
    <citation type="journal article" date="2019" name="Int. J. Syst. Evol. Microbiol.">
        <title>The Global Catalogue of Microorganisms (GCM) 10K type strain sequencing project: providing services to taxonomists for standard genome sequencing and annotation.</title>
        <authorList>
            <consortium name="The Broad Institute Genomics Platform"/>
            <consortium name="The Broad Institute Genome Sequencing Center for Infectious Disease"/>
            <person name="Wu L."/>
            <person name="Ma J."/>
        </authorList>
    </citation>
    <scope>NUCLEOTIDE SEQUENCE [LARGE SCALE GENOMIC DNA]</scope>
    <source>
        <strain evidence="1 2">CGMCC 1.12543</strain>
    </source>
</reference>
<dbReference type="Pfam" id="PF24373">
    <property type="entry name" value="DUF7529"/>
    <property type="match status" value="1"/>
</dbReference>
<accession>A0ABD5RRW0</accession>
<organism evidence="1 2">
    <name type="scientific">Halomarina salina</name>
    <dbReference type="NCBI Taxonomy" id="1872699"/>
    <lineage>
        <taxon>Archaea</taxon>
        <taxon>Methanobacteriati</taxon>
        <taxon>Methanobacteriota</taxon>
        <taxon>Stenosarchaea group</taxon>
        <taxon>Halobacteria</taxon>
        <taxon>Halobacteriales</taxon>
        <taxon>Natronomonadaceae</taxon>
        <taxon>Halomarina</taxon>
    </lineage>
</organism>
<evidence type="ECO:0000313" key="2">
    <source>
        <dbReference type="Proteomes" id="UP001596099"/>
    </source>
</evidence>